<protein>
    <submittedName>
        <fullName evidence="1">DUF3906 family protein</fullName>
    </submittedName>
</protein>
<organism evidence="1 2">
    <name type="scientific">Paenibacillus ehimensis</name>
    <dbReference type="NCBI Taxonomy" id="79264"/>
    <lineage>
        <taxon>Bacteria</taxon>
        <taxon>Bacillati</taxon>
        <taxon>Bacillota</taxon>
        <taxon>Bacilli</taxon>
        <taxon>Bacillales</taxon>
        <taxon>Paenibacillaceae</taxon>
        <taxon>Paenibacillus</taxon>
    </lineage>
</organism>
<name>A0ABT8VBL5_9BACL</name>
<accession>A0ABT8VBL5</accession>
<sequence length="61" mass="7111">MYIYKLEVELQEQPFRVLVMAENEGQAFTLPDELLARHFVRSPEMLDRAVNFIGSEGVVKR</sequence>
<evidence type="ECO:0000313" key="2">
    <source>
        <dbReference type="Proteomes" id="UP001168883"/>
    </source>
</evidence>
<dbReference type="InterPro" id="IPR024998">
    <property type="entry name" value="DUF3906"/>
</dbReference>
<comment type="caution">
    <text evidence="1">The sequence shown here is derived from an EMBL/GenBank/DDBJ whole genome shotgun (WGS) entry which is preliminary data.</text>
</comment>
<dbReference type="Pfam" id="PF13046">
    <property type="entry name" value="DUF3906"/>
    <property type="match status" value="1"/>
</dbReference>
<reference evidence="1" key="1">
    <citation type="submission" date="2023-07" db="EMBL/GenBank/DDBJ databases">
        <authorList>
            <person name="Aktuganov G."/>
            <person name="Boyko T."/>
            <person name="Delegan Y."/>
            <person name="Galimzianova N."/>
            <person name="Gilvanova E."/>
            <person name="Korobov V."/>
            <person name="Kuzmina L."/>
            <person name="Melentiev A."/>
            <person name="Milman P."/>
            <person name="Ryabova A."/>
            <person name="Stupak E."/>
            <person name="Yasakov T."/>
            <person name="Zharikova N."/>
            <person name="Zhurenko E."/>
        </authorList>
    </citation>
    <scope>NUCLEOTIDE SEQUENCE</scope>
    <source>
        <strain evidence="1">IB-739</strain>
    </source>
</reference>
<dbReference type="Proteomes" id="UP001168883">
    <property type="component" value="Unassembled WGS sequence"/>
</dbReference>
<proteinExistence type="predicted"/>
<dbReference type="EMBL" id="JAUMKJ010000017">
    <property type="protein sequence ID" value="MDO3678394.1"/>
    <property type="molecule type" value="Genomic_DNA"/>
</dbReference>
<gene>
    <name evidence="1" type="ORF">Q3C12_15390</name>
</gene>
<dbReference type="RefSeq" id="WP_302878867.1">
    <property type="nucleotide sequence ID" value="NZ_JAUMKJ010000017.1"/>
</dbReference>
<evidence type="ECO:0000313" key="1">
    <source>
        <dbReference type="EMBL" id="MDO3678394.1"/>
    </source>
</evidence>
<keyword evidence="2" id="KW-1185">Reference proteome</keyword>